<dbReference type="InterPro" id="IPR006180">
    <property type="entry name" value="3-OHacyl-CoA_DH_CS"/>
</dbReference>
<keyword evidence="4 10" id="KW-0560">Oxidoreductase</keyword>
<feature type="domain" description="3-hydroxyacyl-CoA dehydrogenase NAD binding" evidence="9">
    <location>
        <begin position="2"/>
        <end position="179"/>
    </location>
</feature>
<evidence type="ECO:0000256" key="6">
    <source>
        <dbReference type="ARBA" id="ARBA00038962"/>
    </source>
</evidence>
<dbReference type="NCBIfam" id="NF004783">
    <property type="entry name" value="PRK06129.1"/>
    <property type="match status" value="1"/>
</dbReference>
<sequence length="308" mass="34109">MNIAIIGTGLIGQAWAIVFARGGCQVRLWDGDAAALERASGLIARQIAQLQDERLLDDAQAVSARIQSCGELAQALQGADYVQENLPEVLDIKQDIFRKLDALAAPQTVLASSTSSIPASAFTADLPGRHRCLVAHPVNPPYLVPVVELCGAPWTDAASMEKARSVMNQVGQKPVTVHKELEGFILNRLQGALLREAFRLVQKGYVSAEDLDVTVKDGLGLRWSFMGPFETIDLNAPRGLAEYCARYGGMFRSIATEQTGTEAWSPELVAELERQRREQLPQDELLQRRLWRDQRLMALMRHKRELPE</sequence>
<dbReference type="InterPro" id="IPR006176">
    <property type="entry name" value="3-OHacyl-CoA_DH_NAD-bd"/>
</dbReference>
<evidence type="ECO:0000256" key="1">
    <source>
        <dbReference type="ARBA" id="ARBA00004496"/>
    </source>
</evidence>
<keyword evidence="3" id="KW-0597">Phosphoprotein</keyword>
<dbReference type="GO" id="GO:0003857">
    <property type="term" value="F:(3S)-3-hydroxyacyl-CoA dehydrogenase (NAD+) activity"/>
    <property type="evidence" value="ECO:0007669"/>
    <property type="project" value="UniProtKB-EC"/>
</dbReference>
<evidence type="ECO:0000259" key="9">
    <source>
        <dbReference type="Pfam" id="PF02737"/>
    </source>
</evidence>
<comment type="subcellular location">
    <subcellularLocation>
        <location evidence="1">Cytoplasm</location>
    </subcellularLocation>
</comment>
<evidence type="ECO:0000256" key="7">
    <source>
        <dbReference type="ARBA" id="ARBA00042709"/>
    </source>
</evidence>
<proteinExistence type="predicted"/>
<gene>
    <name evidence="10" type="ORF">ACFOY1_15355</name>
</gene>
<dbReference type="EMBL" id="JBHSBV010000005">
    <property type="protein sequence ID" value="MFC4202333.1"/>
    <property type="molecule type" value="Genomic_DNA"/>
</dbReference>
<dbReference type="PIRSF" id="PIRSF000105">
    <property type="entry name" value="HCDH"/>
    <property type="match status" value="1"/>
</dbReference>
<accession>A0ABV8P2H9</accession>
<evidence type="ECO:0000256" key="3">
    <source>
        <dbReference type="ARBA" id="ARBA00022553"/>
    </source>
</evidence>
<dbReference type="Proteomes" id="UP001595848">
    <property type="component" value="Unassembled WGS sequence"/>
</dbReference>
<dbReference type="RefSeq" id="WP_217965849.1">
    <property type="nucleotide sequence ID" value="NZ_JAHTBN010000008.1"/>
</dbReference>
<evidence type="ECO:0000259" key="8">
    <source>
        <dbReference type="Pfam" id="PF00725"/>
    </source>
</evidence>
<evidence type="ECO:0000256" key="5">
    <source>
        <dbReference type="ARBA" id="ARBA00023027"/>
    </source>
</evidence>
<comment type="subunit">
    <text evidence="2">Homodimer.</text>
</comment>
<keyword evidence="11" id="KW-1185">Reference proteome</keyword>
<evidence type="ECO:0000313" key="10">
    <source>
        <dbReference type="EMBL" id="MFC4202333.1"/>
    </source>
</evidence>
<protein>
    <recommendedName>
        <fullName evidence="7">L-gulonate 3-dehydrogenase</fullName>
        <ecNumber evidence="6">1.1.1.45</ecNumber>
    </recommendedName>
    <alternativeName>
        <fullName evidence="7">L-gulonate 3-dehydrogenase</fullName>
    </alternativeName>
</protein>
<dbReference type="Pfam" id="PF00725">
    <property type="entry name" value="3HCDH"/>
    <property type="match status" value="1"/>
</dbReference>
<feature type="domain" description="3-hydroxyacyl-CoA dehydrogenase C-terminal" evidence="8">
    <location>
        <begin position="183"/>
        <end position="248"/>
    </location>
</feature>
<dbReference type="InterPro" id="IPR006108">
    <property type="entry name" value="3HC_DH_C"/>
</dbReference>
<keyword evidence="5" id="KW-0520">NAD</keyword>
<comment type="caution">
    <text evidence="10">The sequence shown here is derived from an EMBL/GenBank/DDBJ whole genome shotgun (WGS) entry which is preliminary data.</text>
</comment>
<dbReference type="EC" id="1.1.1.45" evidence="6"/>
<organism evidence="10 11">
    <name type="scientific">Candidimonas humi</name>
    <dbReference type="NCBI Taxonomy" id="683355"/>
    <lineage>
        <taxon>Bacteria</taxon>
        <taxon>Pseudomonadati</taxon>
        <taxon>Pseudomonadota</taxon>
        <taxon>Betaproteobacteria</taxon>
        <taxon>Burkholderiales</taxon>
        <taxon>Alcaligenaceae</taxon>
        <taxon>Candidimonas</taxon>
    </lineage>
</organism>
<reference evidence="11" key="1">
    <citation type="journal article" date="2019" name="Int. J. Syst. Evol. Microbiol.">
        <title>The Global Catalogue of Microorganisms (GCM) 10K type strain sequencing project: providing services to taxonomists for standard genome sequencing and annotation.</title>
        <authorList>
            <consortium name="The Broad Institute Genomics Platform"/>
            <consortium name="The Broad Institute Genome Sequencing Center for Infectious Disease"/>
            <person name="Wu L."/>
            <person name="Ma J."/>
        </authorList>
    </citation>
    <scope>NUCLEOTIDE SEQUENCE [LARGE SCALE GENOMIC DNA]</scope>
    <source>
        <strain evidence="11">LMG 24813</strain>
    </source>
</reference>
<dbReference type="PROSITE" id="PS00067">
    <property type="entry name" value="3HCDH"/>
    <property type="match status" value="1"/>
</dbReference>
<dbReference type="InterPro" id="IPR022694">
    <property type="entry name" value="3-OHacyl-CoA_DH"/>
</dbReference>
<dbReference type="PANTHER" id="PTHR48075">
    <property type="entry name" value="3-HYDROXYACYL-COA DEHYDROGENASE FAMILY PROTEIN"/>
    <property type="match status" value="1"/>
</dbReference>
<dbReference type="PANTHER" id="PTHR48075:SF1">
    <property type="entry name" value="LAMBDA-CRYSTALLIN HOMOLOG"/>
    <property type="match status" value="1"/>
</dbReference>
<evidence type="ECO:0000256" key="2">
    <source>
        <dbReference type="ARBA" id="ARBA00011738"/>
    </source>
</evidence>
<name>A0ABV8P2H9_9BURK</name>
<dbReference type="Pfam" id="PF02737">
    <property type="entry name" value="3HCDH_N"/>
    <property type="match status" value="1"/>
</dbReference>
<evidence type="ECO:0000313" key="11">
    <source>
        <dbReference type="Proteomes" id="UP001595848"/>
    </source>
</evidence>
<evidence type="ECO:0000256" key="4">
    <source>
        <dbReference type="ARBA" id="ARBA00023002"/>
    </source>
</evidence>